<dbReference type="GO" id="GO:0005886">
    <property type="term" value="C:plasma membrane"/>
    <property type="evidence" value="ECO:0007669"/>
    <property type="project" value="UniProtKB-SubCell"/>
</dbReference>
<dbReference type="AlphaFoldDB" id="E1LU78"/>
<keyword evidence="6 14" id="KW-0808">Transferase</keyword>
<dbReference type="EMBL" id="AEDV01000083">
    <property type="protein sequence ID" value="EFN99926.1"/>
    <property type="molecule type" value="Genomic_DNA"/>
</dbReference>
<comment type="caution">
    <text evidence="16">The sequence shown here is derived from an EMBL/GenBank/DDBJ whole genome shotgun (WGS) entry which is preliminary data.</text>
</comment>
<dbReference type="Pfam" id="PF03706">
    <property type="entry name" value="LPG_synthase_TM"/>
    <property type="match status" value="1"/>
</dbReference>
<dbReference type="GO" id="GO:0050071">
    <property type="term" value="F:phosphatidylglycerol lysyltransferase activity"/>
    <property type="evidence" value="ECO:0007669"/>
    <property type="project" value="UniProtKB-EC"/>
</dbReference>
<evidence type="ECO:0000256" key="4">
    <source>
        <dbReference type="ARBA" id="ARBA00021546"/>
    </source>
</evidence>
<feature type="transmembrane region" description="Helical" evidence="14">
    <location>
        <begin position="55"/>
        <end position="72"/>
    </location>
</feature>
<dbReference type="Pfam" id="PF09924">
    <property type="entry name" value="LPG_synthase_C"/>
    <property type="match status" value="1"/>
</dbReference>
<evidence type="ECO:0000256" key="7">
    <source>
        <dbReference type="ARBA" id="ARBA00022692"/>
    </source>
</evidence>
<dbReference type="PANTHER" id="PTHR34697">
    <property type="entry name" value="PHOSPHATIDYLGLYCEROL LYSYLTRANSFERASE"/>
    <property type="match status" value="1"/>
</dbReference>
<keyword evidence="11 14" id="KW-0046">Antibiotic resistance</keyword>
<keyword evidence="7 14" id="KW-0812">Transmembrane</keyword>
<sequence>MRTILNCMKKWQTLIKITLFLSIVSLVIVEIIRLFKTISFDKIGEILGELSPIKVIGLALLGSMAVAPMMLYDRILNKELNQKQKLSYLLETSWTINSLNNMIGFAGLVDVGLRYSFYGDEERSEKSMQGISRVIPYFMSGFSLFALISLIFTVIFPISMGIKQYWPALLGACLYLPIILFVSNRKKWVYFGQLSGRAILSLVLTSALDWASVLSFFLLVGYVLGYNLPIYDVIPLFMIAITIGIISMIPGSLGSFDLIMVSGLVGLGIDKDQALSWLLVFRLFYYILPFCLGVVLFLKNMGGRLNEKYLGIPQKVIGSLSTIVLVWGLRLFAFFLVVSAIVPQELGHLPLFKELSPSTGQFVFQLPSIILGVHFFLLARLVKRRLKFTLPLATVLGLVSLVYLNIGSLSLASSFFLIIILSIIWWIRNTFVRSHYIYAWEDCCKDISYIGGSFFLTLVLLGHLNPHHVFEVKHLPHLITHWIHLFGSSLILVISYVLVLRESNQTKENFGEVFDKQRYQDFIATIPNINLDATLAYLDDKYLYWYQEDGQDKVVFQFAIENNKCVVMSDPLAQSGYLEKGVSKFLEDAEDTNVSVIFYEINQETTLLLHEYGYDFMKFGETAQVLLDRFTTEGKQGKKFRTVVNRLESKGYQFQVLQPPFDKKLLNTLKEISDNWLDGRQEKGFSLGFFDEKYIQLAPIALVRDKEDRVQAFVTFLACNGPEEASIDLMRYHLRTAPNGIMDYLFVKLLLHFKEERVRLFELGMAPLSNVGTEKHSFLQEKVAYLIYAFTNRFYSFSGLRQYKQKFNPIWTPRYVAYPRDTWLVLDMLAIYRVDNRKVKRLSY</sequence>
<dbReference type="GO" id="GO:0006629">
    <property type="term" value="P:lipid metabolic process"/>
    <property type="evidence" value="ECO:0007669"/>
    <property type="project" value="UniProtKB-KW"/>
</dbReference>
<feature type="transmembrane region" description="Helical" evidence="14">
    <location>
        <begin position="275"/>
        <end position="298"/>
    </location>
</feature>
<keyword evidence="5" id="KW-1003">Cell membrane</keyword>
<feature type="transmembrane region" description="Helical" evidence="14">
    <location>
        <begin position="14"/>
        <end position="35"/>
    </location>
</feature>
<comment type="similarity">
    <text evidence="2 14">Belongs to the LPG synthase family.</text>
</comment>
<dbReference type="EC" id="2.3.2.3" evidence="3 14"/>
<evidence type="ECO:0000256" key="9">
    <source>
        <dbReference type="ARBA" id="ARBA00023098"/>
    </source>
</evidence>
<feature type="transmembrane region" description="Helical" evidence="14">
    <location>
        <begin position="478"/>
        <end position="499"/>
    </location>
</feature>
<evidence type="ECO:0000256" key="11">
    <source>
        <dbReference type="ARBA" id="ARBA00023251"/>
    </source>
</evidence>
<comment type="catalytic activity">
    <reaction evidence="13 14">
        <text>L-lysyl-tRNA(Lys) + a 1,2-diacyl-sn-glycero-3-phospho-(1'-sn-glycerol) = a 1,2-diacyl-sn-glycero-3-phospho-1'-(3'-O-L-lysyl)-sn-glycerol + tRNA(Lys)</text>
        <dbReference type="Rhea" id="RHEA:10668"/>
        <dbReference type="Rhea" id="RHEA-COMP:9696"/>
        <dbReference type="Rhea" id="RHEA-COMP:9697"/>
        <dbReference type="ChEBI" id="CHEBI:64716"/>
        <dbReference type="ChEBI" id="CHEBI:75792"/>
        <dbReference type="ChEBI" id="CHEBI:78442"/>
        <dbReference type="ChEBI" id="CHEBI:78529"/>
        <dbReference type="EC" id="2.3.2.3"/>
    </reaction>
</comment>
<evidence type="ECO:0000256" key="13">
    <source>
        <dbReference type="ARBA" id="ARBA00047540"/>
    </source>
</evidence>
<keyword evidence="8 14" id="KW-1133">Transmembrane helix</keyword>
<evidence type="ECO:0000259" key="15">
    <source>
        <dbReference type="Pfam" id="PF09924"/>
    </source>
</evidence>
<dbReference type="GO" id="GO:0055091">
    <property type="term" value="P:phospholipid homeostasis"/>
    <property type="evidence" value="ECO:0007669"/>
    <property type="project" value="TreeGrafter"/>
</dbReference>
<feature type="transmembrane region" description="Helical" evidence="14">
    <location>
        <begin position="386"/>
        <end position="403"/>
    </location>
</feature>
<evidence type="ECO:0000256" key="10">
    <source>
        <dbReference type="ARBA" id="ARBA00023136"/>
    </source>
</evidence>
<feature type="transmembrane region" description="Helical" evidence="14">
    <location>
        <begin position="134"/>
        <end position="158"/>
    </location>
</feature>
<comment type="function">
    <text evidence="14">Catalyzes the transfer of a lysyl group from L-lysyl-tRNA(Lys) to membrane-bound phosphatidylglycerol (PG), which produces lysylphosphatidylglycerol (LPG), a major component of the bacterial membrane with a positive net charge. LPG synthesis contributes to bacterial virulence as it is involved in the resistance mechanism against cationic antimicrobial peptides (CAMP) produces by the host's immune system (defensins, cathelicidins) and by the competing microorganisms.</text>
</comment>
<evidence type="ECO:0000256" key="1">
    <source>
        <dbReference type="ARBA" id="ARBA00004651"/>
    </source>
</evidence>
<accession>E1LU78</accession>
<feature type="transmembrane region" description="Helical" evidence="14">
    <location>
        <begin position="447"/>
        <end position="466"/>
    </location>
</feature>
<dbReference type="InterPro" id="IPR024320">
    <property type="entry name" value="LPG_synthase_C"/>
</dbReference>
<feature type="transmembrane region" description="Helical" evidence="14">
    <location>
        <begin position="164"/>
        <end position="182"/>
    </location>
</feature>
<dbReference type="InterPro" id="IPR022791">
    <property type="entry name" value="L-PG_synthase/AglD"/>
</dbReference>
<dbReference type="InterPro" id="IPR016181">
    <property type="entry name" value="Acyl_CoA_acyltransferase"/>
</dbReference>
<dbReference type="eggNOG" id="COG2898">
    <property type="taxonomic scope" value="Bacteria"/>
</dbReference>
<keyword evidence="16" id="KW-0030">Aminoacyl-tRNA synthetase</keyword>
<dbReference type="eggNOG" id="COG0392">
    <property type="taxonomic scope" value="Bacteria"/>
</dbReference>
<evidence type="ECO:0000256" key="3">
    <source>
        <dbReference type="ARBA" id="ARBA00012014"/>
    </source>
</evidence>
<feature type="domain" description="Phosphatidylglycerol lysyltransferase C-terminal" evidence="15">
    <location>
        <begin position="532"/>
        <end position="818"/>
    </location>
</feature>
<feature type="transmembrane region" description="Helical" evidence="14">
    <location>
        <begin position="92"/>
        <end position="113"/>
    </location>
</feature>
<evidence type="ECO:0000313" key="17">
    <source>
        <dbReference type="Proteomes" id="UP000003316"/>
    </source>
</evidence>
<dbReference type="GO" id="GO:0004812">
    <property type="term" value="F:aminoacyl-tRNA ligase activity"/>
    <property type="evidence" value="ECO:0007669"/>
    <property type="project" value="UniProtKB-KW"/>
</dbReference>
<protein>
    <recommendedName>
        <fullName evidence="4 14">Phosphatidylglycerol lysyltransferase</fullName>
        <ecNumber evidence="3 14">2.3.2.3</ecNumber>
    </recommendedName>
    <alternativeName>
        <fullName evidence="12 14">Lysylphosphatidylglycerol synthase</fullName>
    </alternativeName>
</protein>
<dbReference type="InterPro" id="IPR051211">
    <property type="entry name" value="PG_lysyltransferase"/>
</dbReference>
<keyword evidence="9 14" id="KW-0443">Lipid metabolism</keyword>
<feature type="transmembrane region" description="Helical" evidence="14">
    <location>
        <begin position="194"/>
        <end position="222"/>
    </location>
</feature>
<keyword evidence="16" id="KW-0436">Ligase</keyword>
<evidence type="ECO:0000313" key="16">
    <source>
        <dbReference type="EMBL" id="EFN99926.1"/>
    </source>
</evidence>
<organism evidence="16 17">
    <name type="scientific">Streptococcus mitis SK597</name>
    <dbReference type="NCBI Taxonomy" id="585204"/>
    <lineage>
        <taxon>Bacteria</taxon>
        <taxon>Bacillati</taxon>
        <taxon>Bacillota</taxon>
        <taxon>Bacilli</taxon>
        <taxon>Lactobacillales</taxon>
        <taxon>Streptococcaceae</taxon>
        <taxon>Streptococcus</taxon>
        <taxon>Streptococcus mitis group</taxon>
    </lineage>
</organism>
<dbReference type="NCBIfam" id="NF033480">
    <property type="entry name" value="bifunc_MprF"/>
    <property type="match status" value="1"/>
</dbReference>
<evidence type="ECO:0000256" key="12">
    <source>
        <dbReference type="ARBA" id="ARBA00031899"/>
    </source>
</evidence>
<evidence type="ECO:0000256" key="14">
    <source>
        <dbReference type="RuleBase" id="RU363042"/>
    </source>
</evidence>
<evidence type="ECO:0000256" key="2">
    <source>
        <dbReference type="ARBA" id="ARBA00008627"/>
    </source>
</evidence>
<name>E1LU78_STRMT</name>
<gene>
    <name evidence="14" type="primary">mprF</name>
    <name evidence="16" type="ORF">SMSK597_1523</name>
</gene>
<feature type="transmembrane region" description="Helical" evidence="14">
    <location>
        <begin position="362"/>
        <end position="379"/>
    </location>
</feature>
<dbReference type="PANTHER" id="PTHR34697:SF2">
    <property type="entry name" value="PHOSPHATIDYLGLYCEROL LYSYLTRANSFERASE"/>
    <property type="match status" value="1"/>
</dbReference>
<feature type="transmembrane region" description="Helical" evidence="14">
    <location>
        <begin position="319"/>
        <end position="342"/>
    </location>
</feature>
<feature type="transmembrane region" description="Helical" evidence="14">
    <location>
        <begin position="228"/>
        <end position="246"/>
    </location>
</feature>
<evidence type="ECO:0000256" key="6">
    <source>
        <dbReference type="ARBA" id="ARBA00022679"/>
    </source>
</evidence>
<evidence type="ECO:0000256" key="8">
    <source>
        <dbReference type="ARBA" id="ARBA00022989"/>
    </source>
</evidence>
<dbReference type="Proteomes" id="UP000003316">
    <property type="component" value="Unassembled WGS sequence"/>
</dbReference>
<dbReference type="SUPFAM" id="SSF55729">
    <property type="entry name" value="Acyl-CoA N-acyltransferases (Nat)"/>
    <property type="match status" value="1"/>
</dbReference>
<comment type="subcellular location">
    <subcellularLocation>
        <location evidence="1 14">Cell membrane</location>
        <topology evidence="1 14">Multi-pass membrane protein</topology>
    </subcellularLocation>
</comment>
<proteinExistence type="inferred from homology"/>
<feature type="transmembrane region" description="Helical" evidence="14">
    <location>
        <begin position="409"/>
        <end position="427"/>
    </location>
</feature>
<evidence type="ECO:0000256" key="5">
    <source>
        <dbReference type="ARBA" id="ARBA00022475"/>
    </source>
</evidence>
<reference evidence="16 17" key="1">
    <citation type="submission" date="2010-09" db="EMBL/GenBank/DDBJ databases">
        <authorList>
            <person name="Daugherty S.C."/>
            <person name="Tallon L.J."/>
            <person name="Jones K.M."/>
            <person name="Liu X."/>
            <person name="Kilian M."/>
            <person name="Tettelin H."/>
        </authorList>
    </citation>
    <scope>NUCLEOTIDE SEQUENCE [LARGE SCALE GENOMIC DNA]</scope>
    <source>
        <strain evidence="16 17">SK597</strain>
    </source>
</reference>
<keyword evidence="10 14" id="KW-0472">Membrane</keyword>
<dbReference type="GO" id="GO:0046677">
    <property type="term" value="P:response to antibiotic"/>
    <property type="evidence" value="ECO:0007669"/>
    <property type="project" value="UniProtKB-KW"/>
</dbReference>